<accession>A0ABU4RMH2</accession>
<keyword evidence="1" id="KW-0472">Membrane</keyword>
<dbReference type="Proteomes" id="UP001274321">
    <property type="component" value="Unassembled WGS sequence"/>
</dbReference>
<feature type="transmembrane region" description="Helical" evidence="1">
    <location>
        <begin position="75"/>
        <end position="98"/>
    </location>
</feature>
<dbReference type="Pfam" id="PF07386">
    <property type="entry name" value="DUF1499"/>
    <property type="match status" value="1"/>
</dbReference>
<reference evidence="2 3" key="1">
    <citation type="submission" date="2023-11" db="EMBL/GenBank/DDBJ databases">
        <authorList>
            <person name="Bao R."/>
        </authorList>
    </citation>
    <scope>NUCLEOTIDE SEQUENCE [LARGE SCALE GENOMIC DNA]</scope>
    <source>
        <strain evidence="2 3">PJ23</strain>
    </source>
</reference>
<evidence type="ECO:0000313" key="2">
    <source>
        <dbReference type="EMBL" id="MDX6806024.1"/>
    </source>
</evidence>
<dbReference type="InterPro" id="IPR010865">
    <property type="entry name" value="DUF1499"/>
</dbReference>
<evidence type="ECO:0000313" key="3">
    <source>
        <dbReference type="Proteomes" id="UP001274321"/>
    </source>
</evidence>
<feature type="transmembrane region" description="Helical" evidence="1">
    <location>
        <begin position="12"/>
        <end position="31"/>
    </location>
</feature>
<keyword evidence="3" id="KW-1185">Reference proteome</keyword>
<name>A0ABU4RMH2_9HYPH</name>
<dbReference type="RefSeq" id="WP_319844154.1">
    <property type="nucleotide sequence ID" value="NZ_JAXAFJ010000004.1"/>
</dbReference>
<sequence length="248" mass="26177">MMSTEPYTPLASWSRRLGVFSLAVAVIALLVQRSGKLEPLASMAALASGGILAFLAILLAVMAFAWIWLHGSRGAGSAIAGALAGLLVLAGPAAFVAVNWSVPAIADITTDPSDPPRFGLAAGERGPRDNSVEYPAGNAAIQIQSYPDVAPLQVTNPPEEVYSVALDLVQKKHWRVLGAWATADGWRIEAVATTPVIRISQDVVIRIRSAPEGSRVDVRSASRWGNRDFETNASRVLGFLKDLAAALG</sequence>
<feature type="transmembrane region" description="Helical" evidence="1">
    <location>
        <begin position="43"/>
        <end position="69"/>
    </location>
</feature>
<organism evidence="2 3">
    <name type="scientific">Terrihabitans rhizophilus</name>
    <dbReference type="NCBI Taxonomy" id="3092662"/>
    <lineage>
        <taxon>Bacteria</taxon>
        <taxon>Pseudomonadati</taxon>
        <taxon>Pseudomonadota</taxon>
        <taxon>Alphaproteobacteria</taxon>
        <taxon>Hyphomicrobiales</taxon>
        <taxon>Terrihabitans</taxon>
    </lineage>
</organism>
<dbReference type="EMBL" id="JAXAFJ010000004">
    <property type="protein sequence ID" value="MDX6806024.1"/>
    <property type="molecule type" value="Genomic_DNA"/>
</dbReference>
<protein>
    <submittedName>
        <fullName evidence="2">DUF1499 domain-containing protein</fullName>
    </submittedName>
</protein>
<gene>
    <name evidence="2" type="ORF">SCD90_08105</name>
</gene>
<keyword evidence="1" id="KW-0812">Transmembrane</keyword>
<evidence type="ECO:0000256" key="1">
    <source>
        <dbReference type="SAM" id="Phobius"/>
    </source>
</evidence>
<keyword evidence="1" id="KW-1133">Transmembrane helix</keyword>
<comment type="caution">
    <text evidence="2">The sequence shown here is derived from an EMBL/GenBank/DDBJ whole genome shotgun (WGS) entry which is preliminary data.</text>
</comment>
<proteinExistence type="predicted"/>